<dbReference type="OrthoDB" id="341421at2759"/>
<name>A0A8S1IYG9_9CHLO</name>
<feature type="compositionally biased region" description="Polar residues" evidence="1">
    <location>
        <begin position="47"/>
        <end position="72"/>
    </location>
</feature>
<dbReference type="AlphaFoldDB" id="A0A8S1IYG9"/>
<evidence type="ECO:0000259" key="2">
    <source>
        <dbReference type="PROSITE" id="PS50280"/>
    </source>
</evidence>
<dbReference type="SUPFAM" id="SSF82199">
    <property type="entry name" value="SET domain"/>
    <property type="match status" value="1"/>
</dbReference>
<feature type="domain" description="SET" evidence="2">
    <location>
        <begin position="96"/>
        <end position="326"/>
    </location>
</feature>
<evidence type="ECO:0000256" key="1">
    <source>
        <dbReference type="SAM" id="MobiDB-lite"/>
    </source>
</evidence>
<protein>
    <recommendedName>
        <fullName evidence="2">SET domain-containing protein</fullName>
    </recommendedName>
</protein>
<dbReference type="Proteomes" id="UP000708148">
    <property type="component" value="Unassembled WGS sequence"/>
</dbReference>
<organism evidence="3 4">
    <name type="scientific">Ostreobium quekettii</name>
    <dbReference type="NCBI Taxonomy" id="121088"/>
    <lineage>
        <taxon>Eukaryota</taxon>
        <taxon>Viridiplantae</taxon>
        <taxon>Chlorophyta</taxon>
        <taxon>core chlorophytes</taxon>
        <taxon>Ulvophyceae</taxon>
        <taxon>TCBD clade</taxon>
        <taxon>Bryopsidales</taxon>
        <taxon>Ostreobineae</taxon>
        <taxon>Ostreobiaceae</taxon>
        <taxon>Ostreobium</taxon>
    </lineage>
</organism>
<dbReference type="PROSITE" id="PS50280">
    <property type="entry name" value="SET"/>
    <property type="match status" value="1"/>
</dbReference>
<gene>
    <name evidence="3" type="ORF">OSTQU699_LOCUS4213</name>
</gene>
<evidence type="ECO:0000313" key="3">
    <source>
        <dbReference type="EMBL" id="CAD7698854.1"/>
    </source>
</evidence>
<comment type="caution">
    <text evidence="3">The sequence shown here is derived from an EMBL/GenBank/DDBJ whole genome shotgun (WGS) entry which is preliminary data.</text>
</comment>
<feature type="region of interest" description="Disordered" evidence="1">
    <location>
        <begin position="24"/>
        <end position="81"/>
    </location>
</feature>
<evidence type="ECO:0000313" key="4">
    <source>
        <dbReference type="Proteomes" id="UP000708148"/>
    </source>
</evidence>
<accession>A0A8S1IYG9</accession>
<proteinExistence type="predicted"/>
<reference evidence="3" key="1">
    <citation type="submission" date="2020-12" db="EMBL/GenBank/DDBJ databases">
        <authorList>
            <person name="Iha C."/>
        </authorList>
    </citation>
    <scope>NUCLEOTIDE SEQUENCE</scope>
</reference>
<sequence length="581" mass="61223">MGPCTPCQRLWAALVPTQGRLLAARRPASHLPPLLPSSKQHPEPIRSTASLPNAPDSTAASSDANPRPSRQPSARDGDYAPKSVSEWVAASGGDASRVEVRASSPARGRGLFAMREASPGDALLRVPMRLALEIYPFETLASAVPPPGDLADLLGPAANGALRLAAKLLAEKARGPSSPWWPYIASLPAALPNPASAIAGLDVRDVEYRPVLEAAYDHVRLVELAGGWEGLWRAAGAGIPDRGELLWALAVVESRAFGDGFGRDVLVPLADFMNHGGLVGSAEHPEANVTYGWRRLGHGAGPGAWEFVVQATGSIAEGGELLLAYGDHANEVMLLFYGFVPMFNAWDDYRLFSSPRDAFEWCWSVFPGEVAAEGGRAALFDLAMDCAAADAAFEVMDGGELRACVLPNAALPGPFRRFLEALFGGSEAAARRAVARACWQRLEGLSPLLADLSALSGGGRSDGRAFGAMLDHYCTEISAYLDSIGMADHAARRRALPRRATRTAHDSGGPLASQSDRGLGAGARQGGGTRPVVEGASPLVGEAATSGATGNDLVLRLDALKKTLLWDFVLDVRPSRSQLGL</sequence>
<keyword evidence="4" id="KW-1185">Reference proteome</keyword>
<dbReference type="CDD" id="cd10527">
    <property type="entry name" value="SET_LSMT"/>
    <property type="match status" value="1"/>
</dbReference>
<feature type="region of interest" description="Disordered" evidence="1">
    <location>
        <begin position="495"/>
        <end position="535"/>
    </location>
</feature>
<dbReference type="EMBL" id="CAJHUC010000895">
    <property type="protein sequence ID" value="CAD7698854.1"/>
    <property type="molecule type" value="Genomic_DNA"/>
</dbReference>
<dbReference type="GO" id="GO:0016279">
    <property type="term" value="F:protein-lysine N-methyltransferase activity"/>
    <property type="evidence" value="ECO:0007669"/>
    <property type="project" value="TreeGrafter"/>
</dbReference>
<feature type="compositionally biased region" description="Gly residues" evidence="1">
    <location>
        <begin position="519"/>
        <end position="529"/>
    </location>
</feature>
<dbReference type="InterPro" id="IPR001214">
    <property type="entry name" value="SET_dom"/>
</dbReference>
<dbReference type="PANTHER" id="PTHR13271">
    <property type="entry name" value="UNCHARACTERIZED PUTATIVE METHYLTRANSFERASE"/>
    <property type="match status" value="1"/>
</dbReference>
<dbReference type="InterPro" id="IPR050600">
    <property type="entry name" value="SETD3_SETD6_MTase"/>
</dbReference>
<feature type="compositionally biased region" description="Low complexity" evidence="1">
    <location>
        <begin position="24"/>
        <end position="38"/>
    </location>
</feature>
<dbReference type="InterPro" id="IPR046341">
    <property type="entry name" value="SET_dom_sf"/>
</dbReference>
<dbReference type="Gene3D" id="3.90.1410.10">
    <property type="entry name" value="set domain protein methyltransferase, domain 1"/>
    <property type="match status" value="1"/>
</dbReference>
<dbReference type="PANTHER" id="PTHR13271:SF140">
    <property type="entry name" value="SET DOMAIN-CONTAINING PROTEIN"/>
    <property type="match status" value="1"/>
</dbReference>